<evidence type="ECO:0000256" key="8">
    <source>
        <dbReference type="SAM" id="Phobius"/>
    </source>
</evidence>
<evidence type="ECO:0000256" key="5">
    <source>
        <dbReference type="ARBA" id="ARBA00022692"/>
    </source>
</evidence>
<dbReference type="EMBL" id="SSOB01000007">
    <property type="protein sequence ID" value="THF82191.1"/>
    <property type="molecule type" value="Genomic_DNA"/>
</dbReference>
<dbReference type="PANTHER" id="PTHR30012:SF0">
    <property type="entry name" value="TYPE II SECRETION SYSTEM PROTEIN F-RELATED"/>
    <property type="match status" value="1"/>
</dbReference>
<feature type="transmembrane region" description="Helical" evidence="8">
    <location>
        <begin position="375"/>
        <end position="396"/>
    </location>
</feature>
<feature type="transmembrane region" description="Helical" evidence="8">
    <location>
        <begin position="222"/>
        <end position="241"/>
    </location>
</feature>
<proteinExistence type="inferred from homology"/>
<dbReference type="InterPro" id="IPR018076">
    <property type="entry name" value="T2SS_GspF_dom"/>
</dbReference>
<keyword evidence="3" id="KW-1003">Cell membrane</keyword>
<dbReference type="GO" id="GO:0005886">
    <property type="term" value="C:plasma membrane"/>
    <property type="evidence" value="ECO:0007669"/>
    <property type="project" value="UniProtKB-SubCell"/>
</dbReference>
<evidence type="ECO:0000259" key="9">
    <source>
        <dbReference type="Pfam" id="PF00482"/>
    </source>
</evidence>
<keyword evidence="7 8" id="KW-0472">Membrane</keyword>
<dbReference type="FunFam" id="1.20.81.30:FF:000001">
    <property type="entry name" value="Type II secretion system protein F"/>
    <property type="match status" value="2"/>
</dbReference>
<evidence type="ECO:0000256" key="4">
    <source>
        <dbReference type="ARBA" id="ARBA00022519"/>
    </source>
</evidence>
<dbReference type="Proteomes" id="UP000310636">
    <property type="component" value="Unassembled WGS sequence"/>
</dbReference>
<evidence type="ECO:0000313" key="10">
    <source>
        <dbReference type="EMBL" id="THF82191.1"/>
    </source>
</evidence>
<evidence type="ECO:0000256" key="3">
    <source>
        <dbReference type="ARBA" id="ARBA00022475"/>
    </source>
</evidence>
<name>A0A4S4C8U4_9BACL</name>
<dbReference type="PANTHER" id="PTHR30012">
    <property type="entry name" value="GENERAL SECRETION PATHWAY PROTEIN"/>
    <property type="match status" value="1"/>
</dbReference>
<dbReference type="Gene3D" id="1.20.81.30">
    <property type="entry name" value="Type II secretion system (T2SS), domain F"/>
    <property type="match status" value="2"/>
</dbReference>
<dbReference type="RefSeq" id="WP_136369129.1">
    <property type="nucleotide sequence ID" value="NZ_SSOB01000007.1"/>
</dbReference>
<dbReference type="PRINTS" id="PR00812">
    <property type="entry name" value="BCTERIALGSPF"/>
</dbReference>
<dbReference type="InterPro" id="IPR042094">
    <property type="entry name" value="T2SS_GspF_sf"/>
</dbReference>
<protein>
    <submittedName>
        <fullName evidence="10">Type II secretion system F family protein</fullName>
    </submittedName>
</protein>
<evidence type="ECO:0000256" key="6">
    <source>
        <dbReference type="ARBA" id="ARBA00022989"/>
    </source>
</evidence>
<dbReference type="OrthoDB" id="9805682at2"/>
<evidence type="ECO:0000256" key="1">
    <source>
        <dbReference type="ARBA" id="ARBA00004429"/>
    </source>
</evidence>
<accession>A0A4S4C8U4</accession>
<comment type="similarity">
    <text evidence="2">Belongs to the GSP F family.</text>
</comment>
<evidence type="ECO:0000256" key="2">
    <source>
        <dbReference type="ARBA" id="ARBA00005745"/>
    </source>
</evidence>
<comment type="caution">
    <text evidence="10">The sequence shown here is derived from an EMBL/GenBank/DDBJ whole genome shotgun (WGS) entry which is preliminary data.</text>
</comment>
<keyword evidence="6 8" id="KW-1133">Transmembrane helix</keyword>
<dbReference type="Pfam" id="PF00482">
    <property type="entry name" value="T2SSF"/>
    <property type="match status" value="2"/>
</dbReference>
<dbReference type="AlphaFoldDB" id="A0A4S4C8U4"/>
<organism evidence="10 11">
    <name type="scientific">Cohnella fermenti</name>
    <dbReference type="NCBI Taxonomy" id="2565925"/>
    <lineage>
        <taxon>Bacteria</taxon>
        <taxon>Bacillati</taxon>
        <taxon>Bacillota</taxon>
        <taxon>Bacilli</taxon>
        <taxon>Bacillales</taxon>
        <taxon>Paenibacillaceae</taxon>
        <taxon>Cohnella</taxon>
    </lineage>
</organism>
<sequence>MPTYNYVAVDARGAYRRGSIESRNENYAIDQLRSNGLRIVHLADRQESVWKRDLPFLEAKVKKQEFTLFCRQLATMYSAGVTLVDAIEAISRQTSSQPLRAALGKIIGDMRGGSSFSAAAAAQPKLFGGVFVHMIEAGEISGQLDEMLHRIAIMYEKENATKGKIKSAMIYPAIMSIAIVGVIAFMMVFVIPTYVENFAAMDVELPLPTRIVMAISDFMLRFWYLLLLGAGGIAVGIYLAARTPNGRYRIDACKLRIPIFGTLIHKQAIARFARTFSSLHAAAVPLLQVLSIVAKVVSNEAIGRVLQEAKENVTGGHSLVEPLRRSGRFPPMVLEMMQVGESTGTLEKMLNKVADYYEADVDTMADRLKSLIEPLLIVVMTVAVGTIVLAIILPSFTLMGNME</sequence>
<keyword evidence="4" id="KW-0997">Cell inner membrane</keyword>
<keyword evidence="11" id="KW-1185">Reference proteome</keyword>
<comment type="subcellular location">
    <subcellularLocation>
        <location evidence="1">Cell inner membrane</location>
        <topology evidence="1">Multi-pass membrane protein</topology>
    </subcellularLocation>
</comment>
<feature type="domain" description="Type II secretion system protein GspF" evidence="9">
    <location>
        <begin position="69"/>
        <end position="192"/>
    </location>
</feature>
<reference evidence="10 11" key="1">
    <citation type="submission" date="2019-04" db="EMBL/GenBank/DDBJ databases">
        <title>Cohnella sp. nov. isolated from preserved vegetables.</title>
        <authorList>
            <person name="Lin S.-Y."/>
            <person name="Hung M.-H."/>
            <person name="Young C.-C."/>
        </authorList>
    </citation>
    <scope>NUCLEOTIDE SEQUENCE [LARGE SCALE GENOMIC DNA]</scope>
    <source>
        <strain evidence="10 11">CC-MHH1044</strain>
    </source>
</reference>
<evidence type="ECO:0000256" key="7">
    <source>
        <dbReference type="ARBA" id="ARBA00023136"/>
    </source>
</evidence>
<dbReference type="InterPro" id="IPR003004">
    <property type="entry name" value="GspF/PilC"/>
</dbReference>
<feature type="transmembrane region" description="Helical" evidence="8">
    <location>
        <begin position="170"/>
        <end position="195"/>
    </location>
</feature>
<keyword evidence="5 8" id="KW-0812">Transmembrane</keyword>
<feature type="domain" description="Type II secretion system protein GspF" evidence="9">
    <location>
        <begin position="272"/>
        <end position="394"/>
    </location>
</feature>
<gene>
    <name evidence="10" type="ORF">E6C55_07360</name>
</gene>
<evidence type="ECO:0000313" key="11">
    <source>
        <dbReference type="Proteomes" id="UP000310636"/>
    </source>
</evidence>